<proteinExistence type="predicted"/>
<dbReference type="InterPro" id="IPR014914">
    <property type="entry name" value="RES_dom"/>
</dbReference>
<organism evidence="2 3">
    <name type="scientific">Ruegeria haliotis</name>
    <dbReference type="NCBI Taxonomy" id="2747601"/>
    <lineage>
        <taxon>Bacteria</taxon>
        <taxon>Pseudomonadati</taxon>
        <taxon>Pseudomonadota</taxon>
        <taxon>Alphaproteobacteria</taxon>
        <taxon>Rhodobacterales</taxon>
        <taxon>Roseobacteraceae</taxon>
        <taxon>Ruegeria</taxon>
    </lineage>
</organism>
<feature type="domain" description="RES" evidence="1">
    <location>
        <begin position="30"/>
        <end position="156"/>
    </location>
</feature>
<evidence type="ECO:0000313" key="3">
    <source>
        <dbReference type="Proteomes" id="UP000630805"/>
    </source>
</evidence>
<dbReference type="SMART" id="SM00953">
    <property type="entry name" value="RES"/>
    <property type="match status" value="1"/>
</dbReference>
<comment type="caution">
    <text evidence="2">The sequence shown here is derived from an EMBL/GenBank/DDBJ whole genome shotgun (WGS) entry which is preliminary data.</text>
</comment>
<evidence type="ECO:0000259" key="1">
    <source>
        <dbReference type="SMART" id="SM00953"/>
    </source>
</evidence>
<name>A0ABX2PJW4_9RHOB</name>
<dbReference type="Pfam" id="PF08808">
    <property type="entry name" value="RES"/>
    <property type="match status" value="1"/>
</dbReference>
<protein>
    <submittedName>
        <fullName evidence="2">RES family NAD+ phosphorylase</fullName>
    </submittedName>
</protein>
<sequence>MPSGSWQSKSKVIKEFSGPVWRILFRSRADASLAPARAPEGRFHHSGQWALYASLSAKGTGIAIRRYISADDPPRVIQRFQISGARLLDLRGHSQVSVIWQDIRATGAVSPTWAFSNAARKQGADGLLYSSRSRPELSHVVLFDTRPTLIEPVSPAEPWPS</sequence>
<dbReference type="Proteomes" id="UP000630805">
    <property type="component" value="Unassembled WGS sequence"/>
</dbReference>
<reference evidence="2 3" key="1">
    <citation type="submission" date="2020-06" db="EMBL/GenBank/DDBJ databases">
        <authorList>
            <person name="Cao W.R."/>
        </authorList>
    </citation>
    <scope>NUCLEOTIDE SEQUENCE [LARGE SCALE GENOMIC DNA]</scope>
    <source>
        <strain evidence="2 3">B1Z28</strain>
    </source>
</reference>
<accession>A0ABX2PJW4</accession>
<dbReference type="EMBL" id="JABXWT010000001">
    <property type="protein sequence ID" value="NVO54390.1"/>
    <property type="molecule type" value="Genomic_DNA"/>
</dbReference>
<evidence type="ECO:0000313" key="2">
    <source>
        <dbReference type="EMBL" id="NVO54390.1"/>
    </source>
</evidence>
<gene>
    <name evidence="2" type="ORF">HW561_01125</name>
</gene>
<keyword evidence="3" id="KW-1185">Reference proteome</keyword>